<gene>
    <name evidence="1" type="ORF">VNO77_29001</name>
</gene>
<dbReference type="Proteomes" id="UP001367508">
    <property type="component" value="Unassembled WGS sequence"/>
</dbReference>
<proteinExistence type="predicted"/>
<dbReference type="EMBL" id="JAYMYQ010000006">
    <property type="protein sequence ID" value="KAK7324996.1"/>
    <property type="molecule type" value="Genomic_DNA"/>
</dbReference>
<comment type="caution">
    <text evidence="1">The sequence shown here is derived from an EMBL/GenBank/DDBJ whole genome shotgun (WGS) entry which is preliminary data.</text>
</comment>
<protein>
    <submittedName>
        <fullName evidence="1">Uncharacterized protein</fullName>
    </submittedName>
</protein>
<name>A0AAN9Q7G8_CANGL</name>
<sequence length="80" mass="9116">MVERCGENMMRADDVLARFYTAFNAVVVITRIRKLDKRGLLDRILSTAYDCLCGNPCVSKSTNECAFRSGTLIPFVFFHF</sequence>
<dbReference type="AlphaFoldDB" id="A0AAN9Q7G8"/>
<organism evidence="1 2">
    <name type="scientific">Canavalia gladiata</name>
    <name type="common">Sword bean</name>
    <name type="synonym">Dolichos gladiatus</name>
    <dbReference type="NCBI Taxonomy" id="3824"/>
    <lineage>
        <taxon>Eukaryota</taxon>
        <taxon>Viridiplantae</taxon>
        <taxon>Streptophyta</taxon>
        <taxon>Embryophyta</taxon>
        <taxon>Tracheophyta</taxon>
        <taxon>Spermatophyta</taxon>
        <taxon>Magnoliopsida</taxon>
        <taxon>eudicotyledons</taxon>
        <taxon>Gunneridae</taxon>
        <taxon>Pentapetalae</taxon>
        <taxon>rosids</taxon>
        <taxon>fabids</taxon>
        <taxon>Fabales</taxon>
        <taxon>Fabaceae</taxon>
        <taxon>Papilionoideae</taxon>
        <taxon>50 kb inversion clade</taxon>
        <taxon>NPAAA clade</taxon>
        <taxon>indigoferoid/millettioid clade</taxon>
        <taxon>Phaseoleae</taxon>
        <taxon>Canavalia</taxon>
    </lineage>
</organism>
<accession>A0AAN9Q7G8</accession>
<reference evidence="1 2" key="1">
    <citation type="submission" date="2024-01" db="EMBL/GenBank/DDBJ databases">
        <title>The genomes of 5 underutilized Papilionoideae crops provide insights into root nodulation and disease resistanc.</title>
        <authorList>
            <person name="Jiang F."/>
        </authorList>
    </citation>
    <scope>NUCLEOTIDE SEQUENCE [LARGE SCALE GENOMIC DNA]</scope>
    <source>
        <strain evidence="1">LVBAO_FW01</strain>
        <tissue evidence="1">Leaves</tissue>
    </source>
</reference>
<evidence type="ECO:0000313" key="1">
    <source>
        <dbReference type="EMBL" id="KAK7324996.1"/>
    </source>
</evidence>
<keyword evidence="2" id="KW-1185">Reference proteome</keyword>
<evidence type="ECO:0000313" key="2">
    <source>
        <dbReference type="Proteomes" id="UP001367508"/>
    </source>
</evidence>